<dbReference type="Proteomes" id="UP000190140">
    <property type="component" value="Unassembled WGS sequence"/>
</dbReference>
<evidence type="ECO:0000256" key="8">
    <source>
        <dbReference type="ARBA" id="ARBA00022679"/>
    </source>
</evidence>
<dbReference type="InterPro" id="IPR026008">
    <property type="entry name" value="Uridine_kinase"/>
</dbReference>
<dbReference type="Gene3D" id="3.40.50.300">
    <property type="entry name" value="P-loop containing nucleotide triphosphate hydrolases"/>
    <property type="match status" value="1"/>
</dbReference>
<keyword evidence="11 16" id="KW-0067">ATP-binding</keyword>
<dbReference type="GO" id="GO:0044211">
    <property type="term" value="P:CTP salvage"/>
    <property type="evidence" value="ECO:0007669"/>
    <property type="project" value="UniProtKB-UniRule"/>
</dbReference>
<comment type="caution">
    <text evidence="19">The sequence shown here is derived from an EMBL/GenBank/DDBJ whole genome shotgun (WGS) entry which is preliminary data.</text>
</comment>
<dbReference type="GO" id="GO:0044206">
    <property type="term" value="P:UMP salvage"/>
    <property type="evidence" value="ECO:0007669"/>
    <property type="project" value="UniProtKB-UniRule"/>
</dbReference>
<comment type="catalytic activity">
    <reaction evidence="15 16 17">
        <text>uridine + ATP = UMP + ADP + H(+)</text>
        <dbReference type="Rhea" id="RHEA:16825"/>
        <dbReference type="ChEBI" id="CHEBI:15378"/>
        <dbReference type="ChEBI" id="CHEBI:16704"/>
        <dbReference type="ChEBI" id="CHEBI:30616"/>
        <dbReference type="ChEBI" id="CHEBI:57865"/>
        <dbReference type="ChEBI" id="CHEBI:456216"/>
        <dbReference type="EC" id="2.7.1.48"/>
    </reaction>
</comment>
<proteinExistence type="inferred from homology"/>
<dbReference type="PANTHER" id="PTHR10285">
    <property type="entry name" value="URIDINE KINASE"/>
    <property type="match status" value="1"/>
</dbReference>
<dbReference type="EMBL" id="MZGW01000001">
    <property type="protein sequence ID" value="OPJ56973.1"/>
    <property type="molecule type" value="Genomic_DNA"/>
</dbReference>
<evidence type="ECO:0000256" key="2">
    <source>
        <dbReference type="ARBA" id="ARBA00004690"/>
    </source>
</evidence>
<dbReference type="HAMAP" id="MF_00551">
    <property type="entry name" value="Uridine_kinase"/>
    <property type="match status" value="1"/>
</dbReference>
<evidence type="ECO:0000256" key="1">
    <source>
        <dbReference type="ARBA" id="ARBA00004496"/>
    </source>
</evidence>
<dbReference type="GO" id="GO:0005524">
    <property type="term" value="F:ATP binding"/>
    <property type="evidence" value="ECO:0007669"/>
    <property type="project" value="UniProtKB-UniRule"/>
</dbReference>
<comment type="similarity">
    <text evidence="4 16 17">Belongs to the uridine kinase family.</text>
</comment>
<keyword evidence="20" id="KW-1185">Reference proteome</keyword>
<dbReference type="InterPro" id="IPR006083">
    <property type="entry name" value="PRK/URK"/>
</dbReference>
<evidence type="ECO:0000256" key="17">
    <source>
        <dbReference type="RuleBase" id="RU003825"/>
    </source>
</evidence>
<keyword evidence="7 16" id="KW-0963">Cytoplasm</keyword>
<evidence type="ECO:0000256" key="15">
    <source>
        <dbReference type="ARBA" id="ARBA00048909"/>
    </source>
</evidence>
<evidence type="ECO:0000256" key="9">
    <source>
        <dbReference type="ARBA" id="ARBA00022741"/>
    </source>
</evidence>
<dbReference type="GO" id="GO:0043771">
    <property type="term" value="F:cytidine kinase activity"/>
    <property type="evidence" value="ECO:0007669"/>
    <property type="project" value="RHEA"/>
</dbReference>
<evidence type="ECO:0000313" key="19">
    <source>
        <dbReference type="EMBL" id="OPJ56973.1"/>
    </source>
</evidence>
<evidence type="ECO:0000256" key="12">
    <source>
        <dbReference type="ARBA" id="ARBA00030641"/>
    </source>
</evidence>
<evidence type="ECO:0000256" key="11">
    <source>
        <dbReference type="ARBA" id="ARBA00022840"/>
    </source>
</evidence>
<dbReference type="NCBIfam" id="TIGR00235">
    <property type="entry name" value="udk"/>
    <property type="match status" value="1"/>
</dbReference>
<reference evidence="19 20" key="1">
    <citation type="submission" date="2017-03" db="EMBL/GenBank/DDBJ databases">
        <title>Genome sequence of Clostridium thermoalcaliphilum DSM 7309.</title>
        <authorList>
            <person name="Poehlein A."/>
            <person name="Daniel R."/>
        </authorList>
    </citation>
    <scope>NUCLEOTIDE SEQUENCE [LARGE SCALE GENOMIC DNA]</scope>
    <source>
        <strain evidence="19 20">DSM 7309</strain>
    </source>
</reference>
<protein>
    <recommendedName>
        <fullName evidence="6 16">Uridine kinase</fullName>
        <ecNumber evidence="5 16">2.7.1.48</ecNumber>
    </recommendedName>
    <alternativeName>
        <fullName evidence="12 16">Cytidine monophosphokinase</fullName>
    </alternativeName>
    <alternativeName>
        <fullName evidence="13 16">Uridine monophosphokinase</fullName>
    </alternativeName>
</protein>
<name>A0A1V4IAN2_9FIRM</name>
<organism evidence="19 20">
    <name type="scientific">Alkalithermobacter paradoxus</name>
    <dbReference type="NCBI Taxonomy" id="29349"/>
    <lineage>
        <taxon>Bacteria</taxon>
        <taxon>Bacillati</taxon>
        <taxon>Bacillota</taxon>
        <taxon>Clostridia</taxon>
        <taxon>Peptostreptococcales</taxon>
        <taxon>Tepidibacteraceae</taxon>
        <taxon>Alkalithermobacter</taxon>
    </lineage>
</organism>
<dbReference type="UniPathway" id="UPA00574">
    <property type="reaction ID" value="UER00637"/>
</dbReference>
<keyword evidence="9 16" id="KW-0547">Nucleotide-binding</keyword>
<dbReference type="CDD" id="cd02023">
    <property type="entry name" value="UMPK"/>
    <property type="match status" value="1"/>
</dbReference>
<sequence>MINRPLIVGITGGSGSGKSTVVQSILESVPKESISMIEQDAYYKDQSHLPMEERLNTNYDHPLAFDNDLLISHLKDLINGKSIQKPVYDFENHTRKQSETVQINSTDIIIVEGIMILEDERLRDMLDIKIFVDTDPDLRILRRIQRDIKERGRTVDSVIDQYLSTVRPAHMQFIEPYKRYADIIMPEGGYNTVAIDIVVAKIKSIIQSKVKR</sequence>
<comment type="catalytic activity">
    <reaction evidence="14 17">
        <text>cytidine + ATP = CMP + ADP + H(+)</text>
        <dbReference type="Rhea" id="RHEA:24674"/>
        <dbReference type="ChEBI" id="CHEBI:15378"/>
        <dbReference type="ChEBI" id="CHEBI:17562"/>
        <dbReference type="ChEBI" id="CHEBI:30616"/>
        <dbReference type="ChEBI" id="CHEBI:60377"/>
        <dbReference type="ChEBI" id="CHEBI:456216"/>
        <dbReference type="EC" id="2.7.1.48"/>
    </reaction>
</comment>
<dbReference type="EC" id="2.7.1.48" evidence="5 16"/>
<evidence type="ECO:0000256" key="7">
    <source>
        <dbReference type="ARBA" id="ARBA00022490"/>
    </source>
</evidence>
<gene>
    <name evidence="16 19" type="primary">udk</name>
    <name evidence="19" type="ORF">CLOTH_02550</name>
</gene>
<keyword evidence="8 16" id="KW-0808">Transferase</keyword>
<evidence type="ECO:0000313" key="20">
    <source>
        <dbReference type="Proteomes" id="UP000190140"/>
    </source>
</evidence>
<evidence type="ECO:0000256" key="10">
    <source>
        <dbReference type="ARBA" id="ARBA00022777"/>
    </source>
</evidence>
<comment type="subcellular location">
    <subcellularLocation>
        <location evidence="1 16 17">Cytoplasm</location>
    </subcellularLocation>
</comment>
<dbReference type="NCBIfam" id="NF004018">
    <property type="entry name" value="PRK05480.1"/>
    <property type="match status" value="1"/>
</dbReference>
<evidence type="ECO:0000256" key="14">
    <source>
        <dbReference type="ARBA" id="ARBA00047436"/>
    </source>
</evidence>
<dbReference type="AlphaFoldDB" id="A0A1V4IAN2"/>
<dbReference type="PRINTS" id="PR00988">
    <property type="entry name" value="URIDINKINASE"/>
</dbReference>
<dbReference type="STRING" id="29349.CLOTH_02550"/>
<feature type="domain" description="Phosphoribulokinase/uridine kinase" evidence="18">
    <location>
        <begin position="7"/>
        <end position="193"/>
    </location>
</feature>
<comment type="pathway">
    <text evidence="3 16 17">Pyrimidine metabolism; CTP biosynthesis via salvage pathway; CTP from cytidine: step 1/3.</text>
</comment>
<feature type="binding site" evidence="16">
    <location>
        <begin position="12"/>
        <end position="19"/>
    </location>
    <ligand>
        <name>ATP</name>
        <dbReference type="ChEBI" id="CHEBI:30616"/>
    </ligand>
</feature>
<dbReference type="GO" id="GO:0005737">
    <property type="term" value="C:cytoplasm"/>
    <property type="evidence" value="ECO:0007669"/>
    <property type="project" value="UniProtKB-SubCell"/>
</dbReference>
<evidence type="ECO:0000256" key="5">
    <source>
        <dbReference type="ARBA" id="ARBA00012137"/>
    </source>
</evidence>
<comment type="pathway">
    <text evidence="2 16 17">Pyrimidine metabolism; UMP biosynthesis via salvage pathway; UMP from uridine: step 1/1.</text>
</comment>
<dbReference type="Pfam" id="PF00485">
    <property type="entry name" value="PRK"/>
    <property type="match status" value="1"/>
</dbReference>
<dbReference type="SUPFAM" id="SSF52540">
    <property type="entry name" value="P-loop containing nucleoside triphosphate hydrolases"/>
    <property type="match status" value="1"/>
</dbReference>
<dbReference type="InterPro" id="IPR027417">
    <property type="entry name" value="P-loop_NTPase"/>
</dbReference>
<evidence type="ECO:0000256" key="3">
    <source>
        <dbReference type="ARBA" id="ARBA00004784"/>
    </source>
</evidence>
<evidence type="ECO:0000256" key="6">
    <source>
        <dbReference type="ARBA" id="ARBA00021478"/>
    </source>
</evidence>
<evidence type="ECO:0000256" key="4">
    <source>
        <dbReference type="ARBA" id="ARBA00005408"/>
    </source>
</evidence>
<dbReference type="UniPathway" id="UPA00579">
    <property type="reaction ID" value="UER00640"/>
</dbReference>
<dbReference type="InterPro" id="IPR000764">
    <property type="entry name" value="Uridine_kinase-like"/>
</dbReference>
<dbReference type="GO" id="GO:0004849">
    <property type="term" value="F:uridine kinase activity"/>
    <property type="evidence" value="ECO:0007669"/>
    <property type="project" value="UniProtKB-UniRule"/>
</dbReference>
<keyword evidence="10 16" id="KW-0418">Kinase</keyword>
<evidence type="ECO:0000256" key="16">
    <source>
        <dbReference type="HAMAP-Rule" id="MF_00551"/>
    </source>
</evidence>
<evidence type="ECO:0000259" key="18">
    <source>
        <dbReference type="Pfam" id="PF00485"/>
    </source>
</evidence>
<accession>A0A1V4IAN2</accession>
<evidence type="ECO:0000256" key="13">
    <source>
        <dbReference type="ARBA" id="ARBA00031452"/>
    </source>
</evidence>